<keyword evidence="2" id="KW-1185">Reference proteome</keyword>
<comment type="caution">
    <text evidence="1">The sequence shown here is derived from an EMBL/GenBank/DDBJ whole genome shotgun (WGS) entry which is preliminary data.</text>
</comment>
<gene>
    <name evidence="1" type="ORF">TUM3794_20250</name>
</gene>
<dbReference type="Proteomes" id="UP000773469">
    <property type="component" value="Unassembled WGS sequence"/>
</dbReference>
<reference evidence="1 2" key="1">
    <citation type="submission" date="2021-05" db="EMBL/GenBank/DDBJ databases">
        <title>Molecular characterization for Shewanella algae harboring chromosomal blaOXA-55-like strains isolated from clinical and environment sample.</title>
        <authorList>
            <person name="Ohama Y."/>
            <person name="Aoki K."/>
            <person name="Harada S."/>
            <person name="Moriya K."/>
            <person name="Ishii Y."/>
            <person name="Tateda K."/>
        </authorList>
    </citation>
    <scope>NUCLEOTIDE SEQUENCE [LARGE SCALE GENOMIC DNA]</scope>
    <source>
        <strain evidence="1 2">MBTL60-118</strain>
    </source>
</reference>
<sequence>MSVQRIVTIADAIAKGQRVKFPAMSFRDFDLLIRCIHEART</sequence>
<dbReference type="EMBL" id="BPEU01000013">
    <property type="protein sequence ID" value="GIU40979.1"/>
    <property type="molecule type" value="Genomic_DNA"/>
</dbReference>
<evidence type="ECO:0000313" key="2">
    <source>
        <dbReference type="Proteomes" id="UP000773469"/>
    </source>
</evidence>
<evidence type="ECO:0000313" key="1">
    <source>
        <dbReference type="EMBL" id="GIU40979.1"/>
    </source>
</evidence>
<organism evidence="1 2">
    <name type="scientific">Shewanella colwelliana</name>
    <name type="common">Alteromonas colwelliana</name>
    <dbReference type="NCBI Taxonomy" id="23"/>
    <lineage>
        <taxon>Bacteria</taxon>
        <taxon>Pseudomonadati</taxon>
        <taxon>Pseudomonadota</taxon>
        <taxon>Gammaproteobacteria</taxon>
        <taxon>Alteromonadales</taxon>
        <taxon>Shewanellaceae</taxon>
        <taxon>Shewanella</taxon>
    </lineage>
</organism>
<dbReference type="RefSeq" id="WP_259655911.1">
    <property type="nucleotide sequence ID" value="NZ_BPEU01000013.1"/>
</dbReference>
<protein>
    <submittedName>
        <fullName evidence="1">Uncharacterized protein</fullName>
    </submittedName>
</protein>
<name>A0ABQ4P0F8_SHECO</name>
<proteinExistence type="predicted"/>
<accession>A0ABQ4P0F8</accession>